<dbReference type="GO" id="GO:0016651">
    <property type="term" value="F:oxidoreductase activity, acting on NAD(P)H"/>
    <property type="evidence" value="ECO:0007669"/>
    <property type="project" value="TreeGrafter"/>
</dbReference>
<keyword evidence="3" id="KW-0274">FAD</keyword>
<evidence type="ECO:0000256" key="1">
    <source>
        <dbReference type="ARBA" id="ARBA00001974"/>
    </source>
</evidence>
<evidence type="ECO:0000313" key="8">
    <source>
        <dbReference type="EMBL" id="ALU32387.1"/>
    </source>
</evidence>
<evidence type="ECO:0000313" key="9">
    <source>
        <dbReference type="Proteomes" id="UP000060043"/>
    </source>
</evidence>
<dbReference type="InterPro" id="IPR036188">
    <property type="entry name" value="FAD/NAD-bd_sf"/>
</dbReference>
<feature type="domain" description="FAD/NAD(P)-binding" evidence="5">
    <location>
        <begin position="22"/>
        <end position="316"/>
    </location>
</feature>
<keyword evidence="4" id="KW-0560">Oxidoreductase</keyword>
<dbReference type="Pfam" id="PF14759">
    <property type="entry name" value="Reductase_C"/>
    <property type="match status" value="1"/>
</dbReference>
<protein>
    <submittedName>
        <fullName evidence="7">Pyridine nucleotide-disulfide oxidoreductase</fullName>
    </submittedName>
</protein>
<evidence type="ECO:0000313" key="10">
    <source>
        <dbReference type="Proteomes" id="UP000065473"/>
    </source>
</evidence>
<sequence length="423" mass="47599">MKYEIIYYVIDILDVSSKLTSKYVIIGSGIAGYHALKEMLNIDPKANITLVTSDSSLPYDRPPLSKEYMRSERDRDSLFFEKPEFYQRDNLKVMLNTTVERLNVKEKFLTLSTGQTLNFDKLLITTGGKPRKLGIHGENLNGVHYLRTLSDADSIKEDLKHGKKPVIVGAGFIGVEVAASLRSLGFEPVVIEVKPFIWSTFVDEKVSEMVRKYFENKGVTFLLNEGVKEFEGSQRVNSVITSGGKKIESSMVLVAVGISPNVEIANELQVNNGILVDEHLKAKEDIYVAGDVANILDPVSGKRRRIEHWNNAYYTGQLAARNMMGQNESYNFLSTVWSDIFDLHIESGGETTGYDDYVMRGNFDKKSLNVIYVKGGLVIGYVAFNRDMSELEAINKLIQDKVDIKSKVDKLKDESFDIRKLSS</sequence>
<dbReference type="EMBL" id="CP013695">
    <property type="protein sequence ID" value="ALU32387.1"/>
    <property type="molecule type" value="Genomic_DNA"/>
</dbReference>
<dbReference type="Proteomes" id="UP000065473">
    <property type="component" value="Chromosome"/>
</dbReference>
<dbReference type="Gene3D" id="3.50.50.60">
    <property type="entry name" value="FAD/NAD(P)-binding domain"/>
    <property type="match status" value="2"/>
</dbReference>
<dbReference type="EMBL" id="CP013694">
    <property type="protein sequence ID" value="ALU29652.1"/>
    <property type="molecule type" value="Genomic_DNA"/>
</dbReference>
<dbReference type="OMA" id="IHHFWTF"/>
<proteinExistence type="predicted"/>
<dbReference type="SUPFAM" id="SSF55424">
    <property type="entry name" value="FAD/NAD-linked reductases, dimerisation (C-terminal) domain"/>
    <property type="match status" value="1"/>
</dbReference>
<dbReference type="InterPro" id="IPR028202">
    <property type="entry name" value="Reductase_C"/>
</dbReference>
<evidence type="ECO:0000259" key="5">
    <source>
        <dbReference type="Pfam" id="PF07992"/>
    </source>
</evidence>
<dbReference type="PANTHER" id="PTHR43557:SF2">
    <property type="entry name" value="RIESKE DOMAIN-CONTAINING PROTEIN-RELATED"/>
    <property type="match status" value="1"/>
</dbReference>
<reference evidence="9 10" key="1">
    <citation type="submission" date="2015-12" db="EMBL/GenBank/DDBJ databases">
        <title>A stable core within a dynamic pangenome in Sulfolobus acidocaldarius.</title>
        <authorList>
            <person name="Anderson R."/>
            <person name="Kouris A."/>
            <person name="Seward C."/>
            <person name="Campbell K."/>
            <person name="Whitaker R."/>
        </authorList>
    </citation>
    <scope>NUCLEOTIDE SEQUENCE [LARGE SCALE GENOMIC DNA]</scope>
    <source>
        <strain evidence="7 10">GG12-C01-09</strain>
        <strain evidence="8 9">NG05B_CO5_07</strain>
    </source>
</reference>
<dbReference type="InterPro" id="IPR016156">
    <property type="entry name" value="FAD/NAD-linked_Rdtase_dimer_sf"/>
</dbReference>
<dbReference type="AlphaFoldDB" id="A0A0U2VX80"/>
<gene>
    <name evidence="7" type="ORF">ATY89_06670</name>
    <name evidence="8" type="ORF">ATZ20_09690</name>
</gene>
<evidence type="ECO:0000313" key="7">
    <source>
        <dbReference type="EMBL" id="ALU29652.1"/>
    </source>
</evidence>
<dbReference type="Gene3D" id="3.30.390.30">
    <property type="match status" value="1"/>
</dbReference>
<dbReference type="InterPro" id="IPR050446">
    <property type="entry name" value="FAD-oxidoreductase/Apoptosis"/>
</dbReference>
<dbReference type="Pfam" id="PF07992">
    <property type="entry name" value="Pyr_redox_2"/>
    <property type="match status" value="1"/>
</dbReference>
<evidence type="ECO:0000256" key="4">
    <source>
        <dbReference type="ARBA" id="ARBA00023002"/>
    </source>
</evidence>
<dbReference type="PANTHER" id="PTHR43557">
    <property type="entry name" value="APOPTOSIS-INDUCING FACTOR 1"/>
    <property type="match status" value="1"/>
</dbReference>
<keyword evidence="2" id="KW-0285">Flavoprotein</keyword>
<accession>A0A0U2VX80</accession>
<dbReference type="InterPro" id="IPR023753">
    <property type="entry name" value="FAD/NAD-binding_dom"/>
</dbReference>
<dbReference type="PRINTS" id="PR00368">
    <property type="entry name" value="FADPNR"/>
</dbReference>
<evidence type="ECO:0000259" key="6">
    <source>
        <dbReference type="Pfam" id="PF14759"/>
    </source>
</evidence>
<dbReference type="GO" id="GO:0005737">
    <property type="term" value="C:cytoplasm"/>
    <property type="evidence" value="ECO:0007669"/>
    <property type="project" value="TreeGrafter"/>
</dbReference>
<name>A0A0U2VX80_9CREN</name>
<evidence type="ECO:0000256" key="2">
    <source>
        <dbReference type="ARBA" id="ARBA00022630"/>
    </source>
</evidence>
<organism evidence="7 10">
    <name type="scientific">Sulfolobus acidocaldarius</name>
    <dbReference type="NCBI Taxonomy" id="2285"/>
    <lineage>
        <taxon>Archaea</taxon>
        <taxon>Thermoproteota</taxon>
        <taxon>Thermoprotei</taxon>
        <taxon>Sulfolobales</taxon>
        <taxon>Sulfolobaceae</taxon>
        <taxon>Sulfolobus</taxon>
    </lineage>
</organism>
<evidence type="ECO:0000256" key="3">
    <source>
        <dbReference type="ARBA" id="ARBA00022827"/>
    </source>
</evidence>
<dbReference type="SUPFAM" id="SSF51905">
    <property type="entry name" value="FAD/NAD(P)-binding domain"/>
    <property type="match status" value="2"/>
</dbReference>
<dbReference type="PRINTS" id="PR00411">
    <property type="entry name" value="PNDRDTASEI"/>
</dbReference>
<feature type="domain" description="Reductase C-terminal" evidence="6">
    <location>
        <begin position="336"/>
        <end position="421"/>
    </location>
</feature>
<comment type="cofactor">
    <cofactor evidence="1">
        <name>FAD</name>
        <dbReference type="ChEBI" id="CHEBI:57692"/>
    </cofactor>
</comment>
<dbReference type="Proteomes" id="UP000060043">
    <property type="component" value="Chromosome"/>
</dbReference>